<keyword evidence="12" id="KW-1185">Reference proteome</keyword>
<protein>
    <recommendedName>
        <fullName evidence="9">DNA replication and repair protein RecF</fullName>
    </recommendedName>
</protein>
<keyword evidence="2 9" id="KW-0235">DNA replication</keyword>
<keyword evidence="5 9" id="KW-0067">ATP-binding</keyword>
<name>C7M116_ACIFD</name>
<proteinExistence type="inferred from homology"/>
<keyword evidence="1 9" id="KW-0963">Cytoplasm</keyword>
<feature type="domain" description="RecF/RecN/SMC N-terminal" evidence="10">
    <location>
        <begin position="2"/>
        <end position="318"/>
    </location>
</feature>
<dbReference type="GO" id="GO:0005737">
    <property type="term" value="C:cytoplasm"/>
    <property type="evidence" value="ECO:0007669"/>
    <property type="project" value="UniProtKB-SubCell"/>
</dbReference>
<comment type="function">
    <text evidence="8 9">The RecF protein is involved in DNA metabolism; it is required for DNA replication and normal SOS inducibility. RecF binds preferentially to single-stranded, linear DNA. It also seems to bind ATP.</text>
</comment>
<dbReference type="KEGG" id="afo:Afer_0003"/>
<evidence type="ECO:0000256" key="8">
    <source>
        <dbReference type="ARBA" id="ARBA00025401"/>
    </source>
</evidence>
<comment type="subcellular location">
    <subcellularLocation>
        <location evidence="9">Cytoplasm</location>
    </subcellularLocation>
</comment>
<dbReference type="PANTHER" id="PTHR32182:SF0">
    <property type="entry name" value="DNA REPLICATION AND REPAIR PROTEIN RECF"/>
    <property type="match status" value="1"/>
</dbReference>
<organism evidence="11 12">
    <name type="scientific">Acidimicrobium ferrooxidans (strain DSM 10331 / JCM 15462 / NBRC 103882 / ICP)</name>
    <dbReference type="NCBI Taxonomy" id="525909"/>
    <lineage>
        <taxon>Bacteria</taxon>
        <taxon>Bacillati</taxon>
        <taxon>Actinomycetota</taxon>
        <taxon>Acidimicrobiia</taxon>
        <taxon>Acidimicrobiales</taxon>
        <taxon>Acidimicrobiaceae</taxon>
        <taxon>Acidimicrobium</taxon>
    </lineage>
</organism>
<dbReference type="InterPro" id="IPR027417">
    <property type="entry name" value="P-loop_NTPase"/>
</dbReference>
<gene>
    <name evidence="9" type="primary">recF</name>
    <name evidence="11" type="ordered locus">Afer_0003</name>
</gene>
<dbReference type="GO" id="GO:0003697">
    <property type="term" value="F:single-stranded DNA binding"/>
    <property type="evidence" value="ECO:0007669"/>
    <property type="project" value="UniProtKB-UniRule"/>
</dbReference>
<evidence type="ECO:0000313" key="12">
    <source>
        <dbReference type="Proteomes" id="UP000000771"/>
    </source>
</evidence>
<dbReference type="AlphaFoldDB" id="C7M116"/>
<evidence type="ECO:0000256" key="9">
    <source>
        <dbReference type="HAMAP-Rule" id="MF_00365"/>
    </source>
</evidence>
<comment type="similarity">
    <text evidence="9">Belongs to the RecF family.</text>
</comment>
<sequence>MRSLRITGLRNLDLTIDHVPDDIIAVVGSNGHGKTSLLESVSVVLAGRSFRTHDRSALVRVGHDEAVVVADVERELAPPVRVGRRVDREGRLETRVDGQREQRGPSLPVVSFHPDDVQIASGGPEQRRRFLDECVVGLDRGAAIRLRQAERVLRQRTEALRAPVLDEVTLSILEERLARASVEVAELRARAAEVIAPHARAVIDEMLMSAGRVVVTYRGAGDEATLLEQLRARRGDDRRRGVTSVGFHRDDVEILLDGEPIRRMGSQGQVRTVVVALKVALARAMEAVTKEPPVLVLDDLLAELDAERARRAVAMMEGMQAFISHTAPVEGSGFELRISHGALVDA</sequence>
<keyword evidence="6 9" id="KW-0238">DNA-binding</keyword>
<dbReference type="Proteomes" id="UP000000771">
    <property type="component" value="Chromosome"/>
</dbReference>
<evidence type="ECO:0000313" key="11">
    <source>
        <dbReference type="EMBL" id="ACU52978.1"/>
    </source>
</evidence>
<dbReference type="eggNOG" id="COG1195">
    <property type="taxonomic scope" value="Bacteria"/>
</dbReference>
<dbReference type="GO" id="GO:0000731">
    <property type="term" value="P:DNA synthesis involved in DNA repair"/>
    <property type="evidence" value="ECO:0007669"/>
    <property type="project" value="TreeGrafter"/>
</dbReference>
<dbReference type="Pfam" id="PF02463">
    <property type="entry name" value="SMC_N"/>
    <property type="match status" value="1"/>
</dbReference>
<evidence type="ECO:0000256" key="7">
    <source>
        <dbReference type="ARBA" id="ARBA00023204"/>
    </source>
</evidence>
<keyword evidence="3 9" id="KW-0547">Nucleotide-binding</keyword>
<dbReference type="InterPro" id="IPR003395">
    <property type="entry name" value="RecF/RecN/SMC_N"/>
</dbReference>
<evidence type="ECO:0000256" key="2">
    <source>
        <dbReference type="ARBA" id="ARBA00022705"/>
    </source>
</evidence>
<dbReference type="HAMAP" id="MF_00365">
    <property type="entry name" value="RecF"/>
    <property type="match status" value="1"/>
</dbReference>
<dbReference type="HOGENOM" id="CLU_040267_0_1_11"/>
<dbReference type="RefSeq" id="WP_012784097.1">
    <property type="nucleotide sequence ID" value="NC_013124.1"/>
</dbReference>
<dbReference type="InterPro" id="IPR042174">
    <property type="entry name" value="RecF_2"/>
</dbReference>
<dbReference type="PANTHER" id="PTHR32182">
    <property type="entry name" value="DNA REPLICATION AND REPAIR PROTEIN RECF"/>
    <property type="match status" value="1"/>
</dbReference>
<dbReference type="Gene3D" id="3.40.50.300">
    <property type="entry name" value="P-loop containing nucleotide triphosphate hydrolases"/>
    <property type="match status" value="1"/>
</dbReference>
<evidence type="ECO:0000256" key="5">
    <source>
        <dbReference type="ARBA" id="ARBA00022840"/>
    </source>
</evidence>
<feature type="binding site" evidence="9">
    <location>
        <begin position="28"/>
        <end position="35"/>
    </location>
    <ligand>
        <name>ATP</name>
        <dbReference type="ChEBI" id="CHEBI:30616"/>
    </ligand>
</feature>
<keyword evidence="7 9" id="KW-0234">DNA repair</keyword>
<dbReference type="GO" id="GO:0006260">
    <property type="term" value="P:DNA replication"/>
    <property type="evidence" value="ECO:0007669"/>
    <property type="project" value="UniProtKB-UniRule"/>
</dbReference>
<dbReference type="STRING" id="525909.Afer_0003"/>
<dbReference type="GO" id="GO:0009432">
    <property type="term" value="P:SOS response"/>
    <property type="evidence" value="ECO:0007669"/>
    <property type="project" value="UniProtKB-UniRule"/>
</dbReference>
<reference evidence="11 12" key="1">
    <citation type="journal article" date="2009" name="Stand. Genomic Sci.">
        <title>Complete genome sequence of Acidimicrobium ferrooxidans type strain (ICP).</title>
        <authorList>
            <person name="Clum A."/>
            <person name="Nolan M."/>
            <person name="Lang E."/>
            <person name="Glavina Del Rio T."/>
            <person name="Tice H."/>
            <person name="Copeland A."/>
            <person name="Cheng J.F."/>
            <person name="Lucas S."/>
            <person name="Chen F."/>
            <person name="Bruce D."/>
            <person name="Goodwin L."/>
            <person name="Pitluck S."/>
            <person name="Ivanova N."/>
            <person name="Mavrommatis K."/>
            <person name="Mikhailova N."/>
            <person name="Pati A."/>
            <person name="Chen A."/>
            <person name="Palaniappan K."/>
            <person name="Goker M."/>
            <person name="Spring S."/>
            <person name="Land M."/>
            <person name="Hauser L."/>
            <person name="Chang Y.J."/>
            <person name="Jeffries C.C."/>
            <person name="Chain P."/>
            <person name="Bristow J."/>
            <person name="Eisen J.A."/>
            <person name="Markowitz V."/>
            <person name="Hugenholtz P."/>
            <person name="Kyrpides N.C."/>
            <person name="Klenk H.P."/>
            <person name="Lapidus A."/>
        </authorList>
    </citation>
    <scope>NUCLEOTIDE SEQUENCE [LARGE SCALE GENOMIC DNA]</scope>
    <source>
        <strain evidence="12">DSM 10331 / JCM 15462 / NBRC 103882 / ICP</strain>
    </source>
</reference>
<keyword evidence="9" id="KW-0742">SOS response</keyword>
<dbReference type="SUPFAM" id="SSF52540">
    <property type="entry name" value="P-loop containing nucleoside triphosphate hydrolases"/>
    <property type="match status" value="1"/>
</dbReference>
<evidence type="ECO:0000256" key="3">
    <source>
        <dbReference type="ARBA" id="ARBA00022741"/>
    </source>
</evidence>
<accession>C7M116</accession>
<dbReference type="GO" id="GO:0005524">
    <property type="term" value="F:ATP binding"/>
    <property type="evidence" value="ECO:0007669"/>
    <property type="project" value="UniProtKB-UniRule"/>
</dbReference>
<evidence type="ECO:0000256" key="1">
    <source>
        <dbReference type="ARBA" id="ARBA00022490"/>
    </source>
</evidence>
<dbReference type="Gene3D" id="1.20.1050.90">
    <property type="entry name" value="RecF/RecN/SMC, N-terminal domain"/>
    <property type="match status" value="1"/>
</dbReference>
<keyword evidence="4 9" id="KW-0227">DNA damage</keyword>
<evidence type="ECO:0000256" key="6">
    <source>
        <dbReference type="ARBA" id="ARBA00023125"/>
    </source>
</evidence>
<evidence type="ECO:0000256" key="4">
    <source>
        <dbReference type="ARBA" id="ARBA00022763"/>
    </source>
</evidence>
<dbReference type="GO" id="GO:0006302">
    <property type="term" value="P:double-strand break repair"/>
    <property type="evidence" value="ECO:0007669"/>
    <property type="project" value="TreeGrafter"/>
</dbReference>
<evidence type="ECO:0000259" key="10">
    <source>
        <dbReference type="Pfam" id="PF02463"/>
    </source>
</evidence>
<dbReference type="NCBIfam" id="TIGR00611">
    <property type="entry name" value="recf"/>
    <property type="match status" value="1"/>
</dbReference>
<dbReference type="InterPro" id="IPR001238">
    <property type="entry name" value="DNA-binding_RecF"/>
</dbReference>
<dbReference type="EMBL" id="CP001631">
    <property type="protein sequence ID" value="ACU52978.1"/>
    <property type="molecule type" value="Genomic_DNA"/>
</dbReference>